<sequence length="161" mass="18694">AFKKVTSAQKEKLVSLLETLVNSNPNKVLGSRRSWGSTYYWEHFSRILNQMDESLTPLDIPRVGSDWRRVWYGMNRAARQKKSMIKVRQAQNLTPLYTLSDVEERILVLWNGPGWNWMKEKKSSTQGTQGQSTAMEPMEVTQTQPNNLNHVEQRAQQQFPV</sequence>
<dbReference type="Proteomes" id="UP000092462">
    <property type="component" value="Unassembled WGS sequence"/>
</dbReference>
<organism evidence="2 3">
    <name type="scientific">Phlebotomus papatasi</name>
    <name type="common">Sandfly</name>
    <dbReference type="NCBI Taxonomy" id="29031"/>
    <lineage>
        <taxon>Eukaryota</taxon>
        <taxon>Metazoa</taxon>
        <taxon>Ecdysozoa</taxon>
        <taxon>Arthropoda</taxon>
        <taxon>Hexapoda</taxon>
        <taxon>Insecta</taxon>
        <taxon>Pterygota</taxon>
        <taxon>Neoptera</taxon>
        <taxon>Endopterygota</taxon>
        <taxon>Diptera</taxon>
        <taxon>Nematocera</taxon>
        <taxon>Psychodoidea</taxon>
        <taxon>Psychodidae</taxon>
        <taxon>Phlebotomus</taxon>
        <taxon>Phlebotomus</taxon>
    </lineage>
</organism>
<proteinExistence type="predicted"/>
<evidence type="ECO:0000256" key="1">
    <source>
        <dbReference type="SAM" id="MobiDB-lite"/>
    </source>
</evidence>
<feature type="compositionally biased region" description="Polar residues" evidence="1">
    <location>
        <begin position="124"/>
        <end position="161"/>
    </location>
</feature>
<dbReference type="VEuPathDB" id="VectorBase:PPAI002684"/>
<dbReference type="EnsemblMetazoa" id="PPAI002684-RA">
    <property type="protein sequence ID" value="PPAI002684-PA"/>
    <property type="gene ID" value="PPAI002684"/>
</dbReference>
<evidence type="ECO:0008006" key="4">
    <source>
        <dbReference type="Google" id="ProtNLM"/>
    </source>
</evidence>
<reference evidence="2" key="1">
    <citation type="submission" date="2022-08" db="UniProtKB">
        <authorList>
            <consortium name="EnsemblMetazoa"/>
        </authorList>
    </citation>
    <scope>IDENTIFICATION</scope>
    <source>
        <strain evidence="2">Israel</strain>
    </source>
</reference>
<evidence type="ECO:0000313" key="2">
    <source>
        <dbReference type="EnsemblMetazoa" id="PPAI002684-PA"/>
    </source>
</evidence>
<protein>
    <recommendedName>
        <fullName evidence="4">Regulatory protein zeste</fullName>
    </recommendedName>
</protein>
<dbReference type="AlphaFoldDB" id="A0A1B0D5C7"/>
<feature type="region of interest" description="Disordered" evidence="1">
    <location>
        <begin position="120"/>
        <end position="161"/>
    </location>
</feature>
<dbReference type="EMBL" id="AJVK01025139">
    <property type="status" value="NOT_ANNOTATED_CDS"/>
    <property type="molecule type" value="Genomic_DNA"/>
</dbReference>
<evidence type="ECO:0000313" key="3">
    <source>
        <dbReference type="Proteomes" id="UP000092462"/>
    </source>
</evidence>
<keyword evidence="3" id="KW-1185">Reference proteome</keyword>
<dbReference type="VEuPathDB" id="VectorBase:PPAPM1_008011"/>
<accession>A0A1B0D5C7</accession>
<name>A0A1B0D5C7_PHLPP</name>